<organism evidence="4 5">
    <name type="scientific">Armatimonas rosea</name>
    <dbReference type="NCBI Taxonomy" id="685828"/>
    <lineage>
        <taxon>Bacteria</taxon>
        <taxon>Bacillati</taxon>
        <taxon>Armatimonadota</taxon>
        <taxon>Armatimonadia</taxon>
        <taxon>Armatimonadales</taxon>
        <taxon>Armatimonadaceae</taxon>
        <taxon>Armatimonas</taxon>
    </lineage>
</organism>
<gene>
    <name evidence="4" type="ORF">HNQ39_005227</name>
</gene>
<dbReference type="RefSeq" id="WP_184203486.1">
    <property type="nucleotide sequence ID" value="NZ_JACHGW010000006.1"/>
</dbReference>
<keyword evidence="5" id="KW-1185">Reference proteome</keyword>
<dbReference type="Proteomes" id="UP000520814">
    <property type="component" value="Unassembled WGS sequence"/>
</dbReference>
<comment type="caution">
    <text evidence="4">The sequence shown here is derived from an EMBL/GenBank/DDBJ whole genome shotgun (WGS) entry which is preliminary data.</text>
</comment>
<dbReference type="InterPro" id="IPR051164">
    <property type="entry name" value="NmrA-like_oxidored"/>
</dbReference>
<accession>A0A7W9SVZ1</accession>
<dbReference type="SUPFAM" id="SSF51735">
    <property type="entry name" value="NAD(P)-binding Rossmann-fold domains"/>
    <property type="match status" value="1"/>
</dbReference>
<name>A0A7W9SVZ1_ARMRO</name>
<sequence>MSTKPIIAVIGATGAQGGSLVRAILSDPAGTFAVRAITRNVESEKALALAALGAEVVAANLDDLASLEAAFAGAHGAYCVTNFWEHFSTETELAQAKNLATAAKNAGVAHVIWSTLEDTRKWVPLTDDRMPTLQGKYKVPHFDAKGEANAFFADVPTTFLLTSFYWDNFIYFGMGPQRGPDGKLAITLPMGDKPLSGIAAEDIGKCAYGIFKAGAEWIGKTVGIAGDHVTGAAMATGLSGVFGEEVVYNAVPAAVYRTFGFPGADDLGNIFQFYHDFNDDFCAARSTETSKALNPELQDFTAWLAKNGERIPRN</sequence>
<dbReference type="InterPro" id="IPR008030">
    <property type="entry name" value="NmrA-like"/>
</dbReference>
<dbReference type="Pfam" id="PF05368">
    <property type="entry name" value="NmrA"/>
    <property type="match status" value="1"/>
</dbReference>
<dbReference type="InterPro" id="IPR036291">
    <property type="entry name" value="NAD(P)-bd_dom_sf"/>
</dbReference>
<dbReference type="Gene3D" id="3.90.25.10">
    <property type="entry name" value="UDP-galactose 4-epimerase, domain 1"/>
    <property type="match status" value="1"/>
</dbReference>
<dbReference type="AlphaFoldDB" id="A0A7W9SVZ1"/>
<evidence type="ECO:0000256" key="2">
    <source>
        <dbReference type="ARBA" id="ARBA00022857"/>
    </source>
</evidence>
<evidence type="ECO:0000313" key="5">
    <source>
        <dbReference type="Proteomes" id="UP000520814"/>
    </source>
</evidence>
<comment type="similarity">
    <text evidence="1">Belongs to the NmrA-type oxidoreductase family.</text>
</comment>
<dbReference type="PANTHER" id="PTHR42748">
    <property type="entry name" value="NITROGEN METABOLITE REPRESSION PROTEIN NMRA FAMILY MEMBER"/>
    <property type="match status" value="1"/>
</dbReference>
<evidence type="ECO:0000256" key="1">
    <source>
        <dbReference type="ARBA" id="ARBA00006328"/>
    </source>
</evidence>
<dbReference type="Gene3D" id="3.40.50.720">
    <property type="entry name" value="NAD(P)-binding Rossmann-like Domain"/>
    <property type="match status" value="1"/>
</dbReference>
<protein>
    <submittedName>
        <fullName evidence="4">Uncharacterized protein YbjT (DUF2867 family)</fullName>
    </submittedName>
</protein>
<proteinExistence type="inferred from homology"/>
<dbReference type="CDD" id="cd05251">
    <property type="entry name" value="NmrA_like_SDR_a"/>
    <property type="match status" value="1"/>
</dbReference>
<evidence type="ECO:0000313" key="4">
    <source>
        <dbReference type="EMBL" id="MBB6053393.1"/>
    </source>
</evidence>
<dbReference type="EMBL" id="JACHGW010000006">
    <property type="protein sequence ID" value="MBB6053393.1"/>
    <property type="molecule type" value="Genomic_DNA"/>
</dbReference>
<dbReference type="PANTHER" id="PTHR42748:SF7">
    <property type="entry name" value="NMRA LIKE REDOX SENSOR 1-RELATED"/>
    <property type="match status" value="1"/>
</dbReference>
<reference evidence="4 5" key="1">
    <citation type="submission" date="2020-08" db="EMBL/GenBank/DDBJ databases">
        <title>Genomic Encyclopedia of Type Strains, Phase IV (KMG-IV): sequencing the most valuable type-strain genomes for metagenomic binning, comparative biology and taxonomic classification.</title>
        <authorList>
            <person name="Goeker M."/>
        </authorList>
    </citation>
    <scope>NUCLEOTIDE SEQUENCE [LARGE SCALE GENOMIC DNA]</scope>
    <source>
        <strain evidence="4 5">DSM 23562</strain>
    </source>
</reference>
<keyword evidence="2" id="KW-0521">NADP</keyword>
<evidence type="ECO:0000259" key="3">
    <source>
        <dbReference type="Pfam" id="PF05368"/>
    </source>
</evidence>
<feature type="domain" description="NmrA-like" evidence="3">
    <location>
        <begin position="4"/>
        <end position="303"/>
    </location>
</feature>